<dbReference type="Proteomes" id="UP000254848">
    <property type="component" value="Unassembled WGS sequence"/>
</dbReference>
<protein>
    <submittedName>
        <fullName evidence="4">Glycosyltransferase involved in cell wall biosynthesis</fullName>
    </submittedName>
</protein>
<dbReference type="InterPro" id="IPR001296">
    <property type="entry name" value="Glyco_trans_1"/>
</dbReference>
<evidence type="ECO:0000259" key="2">
    <source>
        <dbReference type="Pfam" id="PF00534"/>
    </source>
</evidence>
<reference evidence="4 5" key="1">
    <citation type="submission" date="2018-07" db="EMBL/GenBank/DDBJ databases">
        <title>Genomic Encyclopedia of Type Strains, Phase IV (KMG-IV): sequencing the most valuable type-strain genomes for metagenomic binning, comparative biology and taxonomic classification.</title>
        <authorList>
            <person name="Goeker M."/>
        </authorList>
    </citation>
    <scope>NUCLEOTIDE SEQUENCE [LARGE SCALE GENOMIC DNA]</scope>
    <source>
        <strain evidence="4 5">DSM 103736</strain>
    </source>
</reference>
<name>A0A370R2Q0_9GAMM</name>
<dbReference type="OrthoDB" id="9801609at2"/>
<dbReference type="Pfam" id="PF13439">
    <property type="entry name" value="Glyco_transf_4"/>
    <property type="match status" value="1"/>
</dbReference>
<evidence type="ECO:0000256" key="1">
    <source>
        <dbReference type="ARBA" id="ARBA00022679"/>
    </source>
</evidence>
<evidence type="ECO:0000313" key="5">
    <source>
        <dbReference type="Proteomes" id="UP000254848"/>
    </source>
</evidence>
<dbReference type="Gene3D" id="3.40.50.2000">
    <property type="entry name" value="Glycogen Phosphorylase B"/>
    <property type="match status" value="2"/>
</dbReference>
<feature type="domain" description="Glycosyl transferase family 1" evidence="2">
    <location>
        <begin position="200"/>
        <end position="357"/>
    </location>
</feature>
<organism evidence="4 5">
    <name type="scientific">Enterobacillus tribolii</name>
    <dbReference type="NCBI Taxonomy" id="1487935"/>
    <lineage>
        <taxon>Bacteria</taxon>
        <taxon>Pseudomonadati</taxon>
        <taxon>Pseudomonadota</taxon>
        <taxon>Gammaproteobacteria</taxon>
        <taxon>Enterobacterales</taxon>
        <taxon>Hafniaceae</taxon>
        <taxon>Enterobacillus</taxon>
    </lineage>
</organism>
<dbReference type="InterPro" id="IPR028098">
    <property type="entry name" value="Glyco_trans_4-like_N"/>
</dbReference>
<evidence type="ECO:0000313" key="4">
    <source>
        <dbReference type="EMBL" id="RDK96694.1"/>
    </source>
</evidence>
<feature type="domain" description="Glycosyltransferase subfamily 4-like N-terminal" evidence="3">
    <location>
        <begin position="113"/>
        <end position="183"/>
    </location>
</feature>
<dbReference type="Pfam" id="PF00534">
    <property type="entry name" value="Glycos_transf_1"/>
    <property type="match status" value="1"/>
</dbReference>
<accession>A0A370R2Q0</accession>
<dbReference type="SUPFAM" id="SSF53756">
    <property type="entry name" value="UDP-Glycosyltransferase/glycogen phosphorylase"/>
    <property type="match status" value="1"/>
</dbReference>
<dbReference type="PANTHER" id="PTHR46401:SF2">
    <property type="entry name" value="GLYCOSYLTRANSFERASE WBBK-RELATED"/>
    <property type="match status" value="1"/>
</dbReference>
<dbReference type="GO" id="GO:0016757">
    <property type="term" value="F:glycosyltransferase activity"/>
    <property type="evidence" value="ECO:0007669"/>
    <property type="project" value="InterPro"/>
</dbReference>
<comment type="caution">
    <text evidence="4">The sequence shown here is derived from an EMBL/GenBank/DDBJ whole genome shotgun (WGS) entry which is preliminary data.</text>
</comment>
<dbReference type="PANTHER" id="PTHR46401">
    <property type="entry name" value="GLYCOSYLTRANSFERASE WBBK-RELATED"/>
    <property type="match status" value="1"/>
</dbReference>
<dbReference type="AlphaFoldDB" id="A0A370R2Q0"/>
<keyword evidence="5" id="KW-1185">Reference proteome</keyword>
<keyword evidence="1 4" id="KW-0808">Transferase</keyword>
<gene>
    <name evidence="4" type="ORF">C8D90_101125</name>
</gene>
<sequence>MGFSLQDGKGFLIMESNIQVGIDGYWMIDDYRGMGSFAWQLIEPLADKCSVFIPDNSSKLKIVNNKYQKLSKKMFLLWEQLSIPCAVKKNKVEYMIYPYNTGAFRKVEGKRISIIHDLIFLKSKKELPYSASMYQNLGRLYRKFFLGINIKNADYIVTVSQFTKSELIKEYGLNESKITVIPNSLPEHWYQTLPKDTVSDKYLFTVAGEAPSKNLTTLLDAFALALSKYNIHGLKLTIAGVKSEYHHKYLQHCKLLGIDSYVEFLGYISTNELKSLYVNSYGFIFASLFEGFGIPLIEALASRTPVAFSNVTSLPEIAADCGISFNPYDMPSIAEAISQLFYLDEKLKVRMVDKGFKRALDFQELKVRKDIENFWSFMLEPGKD</sequence>
<proteinExistence type="predicted"/>
<evidence type="ECO:0000259" key="3">
    <source>
        <dbReference type="Pfam" id="PF13439"/>
    </source>
</evidence>
<dbReference type="CDD" id="cd03809">
    <property type="entry name" value="GT4_MtfB-like"/>
    <property type="match status" value="1"/>
</dbReference>
<dbReference type="EMBL" id="QRAP01000001">
    <property type="protein sequence ID" value="RDK96694.1"/>
    <property type="molecule type" value="Genomic_DNA"/>
</dbReference>